<dbReference type="PANTHER" id="PTHR10587">
    <property type="entry name" value="GLYCOSYL TRANSFERASE-RELATED"/>
    <property type="match status" value="1"/>
</dbReference>
<dbReference type="Pfam" id="PF01522">
    <property type="entry name" value="Polysacc_deac_1"/>
    <property type="match status" value="1"/>
</dbReference>
<dbReference type="AlphaFoldDB" id="A0A5J4J1H3"/>
<keyword evidence="1" id="KW-0479">Metal-binding</keyword>
<evidence type="ECO:0000259" key="3">
    <source>
        <dbReference type="PROSITE" id="PS51677"/>
    </source>
</evidence>
<comment type="caution">
    <text evidence="4">The sequence shown here is derived from an EMBL/GenBank/DDBJ whole genome shotgun (WGS) entry which is preliminary data.</text>
</comment>
<dbReference type="PANTHER" id="PTHR10587:SF133">
    <property type="entry name" value="CHITIN DEACETYLASE 1-RELATED"/>
    <property type="match status" value="1"/>
</dbReference>
<dbReference type="PROSITE" id="PS51677">
    <property type="entry name" value="NODB"/>
    <property type="match status" value="1"/>
</dbReference>
<feature type="domain" description="NodB homology" evidence="3">
    <location>
        <begin position="28"/>
        <end position="211"/>
    </location>
</feature>
<keyword evidence="5" id="KW-1185">Reference proteome</keyword>
<dbReference type="Proteomes" id="UP000326509">
    <property type="component" value="Unassembled WGS sequence"/>
</dbReference>
<protein>
    <submittedName>
        <fullName evidence="4">Polysaccharide deacetylase</fullName>
    </submittedName>
</protein>
<evidence type="ECO:0000256" key="1">
    <source>
        <dbReference type="ARBA" id="ARBA00022723"/>
    </source>
</evidence>
<gene>
    <name evidence="4" type="ORF">ULMA_04550</name>
</gene>
<dbReference type="OrthoDB" id="9812065at2"/>
<proteinExistence type="predicted"/>
<dbReference type="InterPro" id="IPR002509">
    <property type="entry name" value="NODB_dom"/>
</dbReference>
<evidence type="ECO:0000256" key="2">
    <source>
        <dbReference type="ARBA" id="ARBA00022801"/>
    </source>
</evidence>
<dbReference type="Gene3D" id="3.20.20.370">
    <property type="entry name" value="Glycoside hydrolase/deacetylase"/>
    <property type="match status" value="1"/>
</dbReference>
<evidence type="ECO:0000313" key="5">
    <source>
        <dbReference type="Proteomes" id="UP000326509"/>
    </source>
</evidence>
<dbReference type="GO" id="GO:0016810">
    <property type="term" value="F:hydrolase activity, acting on carbon-nitrogen (but not peptide) bonds"/>
    <property type="evidence" value="ECO:0007669"/>
    <property type="project" value="InterPro"/>
</dbReference>
<name>A0A5J4J1H3_9FLAO</name>
<organism evidence="4 5">
    <name type="scientific">Patiriisocius marinus</name>
    <dbReference type="NCBI Taxonomy" id="1397112"/>
    <lineage>
        <taxon>Bacteria</taxon>
        <taxon>Pseudomonadati</taxon>
        <taxon>Bacteroidota</taxon>
        <taxon>Flavobacteriia</taxon>
        <taxon>Flavobacteriales</taxon>
        <taxon>Flavobacteriaceae</taxon>
        <taxon>Patiriisocius</taxon>
    </lineage>
</organism>
<reference evidence="4 5" key="1">
    <citation type="submission" date="2019-08" db="EMBL/GenBank/DDBJ databases">
        <title>Draft genome sequence of Ulvibacter marinus type strain NBRC 109484.</title>
        <authorList>
            <person name="Kawano K."/>
            <person name="Ushijima N."/>
            <person name="Kihara M."/>
            <person name="Itoh H."/>
        </authorList>
    </citation>
    <scope>NUCLEOTIDE SEQUENCE [LARGE SCALE GENOMIC DNA]</scope>
    <source>
        <strain evidence="4 5">NBRC 109484</strain>
    </source>
</reference>
<dbReference type="CDD" id="cd10917">
    <property type="entry name" value="CE4_NodB_like_6s_7s"/>
    <property type="match status" value="1"/>
</dbReference>
<dbReference type="EMBL" id="BKCG01000001">
    <property type="protein sequence ID" value="GER58347.1"/>
    <property type="molecule type" value="Genomic_DNA"/>
</dbReference>
<dbReference type="GO" id="GO:0016020">
    <property type="term" value="C:membrane"/>
    <property type="evidence" value="ECO:0007669"/>
    <property type="project" value="TreeGrafter"/>
</dbReference>
<dbReference type="GO" id="GO:0046872">
    <property type="term" value="F:metal ion binding"/>
    <property type="evidence" value="ECO:0007669"/>
    <property type="project" value="UniProtKB-KW"/>
</dbReference>
<evidence type="ECO:0000313" key="4">
    <source>
        <dbReference type="EMBL" id="GER58347.1"/>
    </source>
</evidence>
<dbReference type="GO" id="GO:0005975">
    <property type="term" value="P:carbohydrate metabolic process"/>
    <property type="evidence" value="ECO:0007669"/>
    <property type="project" value="InterPro"/>
</dbReference>
<sequence>MKFAFAKTPKFVQRLFRKRIWAFLNSKNTVYLTFDDGPIPEVTPWVLEQLKKHQAKATFFCIGDNVLKHPEVLEKIISDGHTIGNHTQHHLNGWKTPFEVYLSDIEKCNKAIQSKSELTTNNKLFRPPYGKMTSKQANHLLKKGVKIIMWDILSMDYDKSISEKKCLDNVIRNIKPGSIIIFHDSLKAEKNLRYALPQVLDYIKRQGYNCEGISV</sequence>
<dbReference type="RefSeq" id="WP_151672431.1">
    <property type="nucleotide sequence ID" value="NZ_BKCG01000001.1"/>
</dbReference>
<dbReference type="SUPFAM" id="SSF88713">
    <property type="entry name" value="Glycoside hydrolase/deacetylase"/>
    <property type="match status" value="1"/>
</dbReference>
<accession>A0A5J4J1H3</accession>
<keyword evidence="2" id="KW-0378">Hydrolase</keyword>
<dbReference type="InterPro" id="IPR011330">
    <property type="entry name" value="Glyco_hydro/deAcase_b/a-brl"/>
</dbReference>
<dbReference type="InterPro" id="IPR050248">
    <property type="entry name" value="Polysacc_deacetylase_ArnD"/>
</dbReference>